<feature type="transmembrane region" description="Helical" evidence="1">
    <location>
        <begin position="14"/>
        <end position="35"/>
    </location>
</feature>
<comment type="caution">
    <text evidence="2">The sequence shown here is derived from an EMBL/GenBank/DDBJ whole genome shotgun (WGS) entry which is preliminary data.</text>
</comment>
<accession>A0AAN9J930</accession>
<protein>
    <submittedName>
        <fullName evidence="2">Uncharacterized protein</fullName>
    </submittedName>
</protein>
<reference evidence="2 3" key="1">
    <citation type="submission" date="2024-01" db="EMBL/GenBank/DDBJ databases">
        <title>The genomes of 5 underutilized Papilionoideae crops provide insights into root nodulation and disease resistance.</title>
        <authorList>
            <person name="Yuan L."/>
        </authorList>
    </citation>
    <scope>NUCLEOTIDE SEQUENCE [LARGE SCALE GENOMIC DNA]</scope>
    <source>
        <strain evidence="2">LY-2023</strain>
        <tissue evidence="2">Leaf</tissue>
    </source>
</reference>
<dbReference type="EMBL" id="JAYKXN010000004">
    <property type="protein sequence ID" value="KAK7293761.1"/>
    <property type="molecule type" value="Genomic_DNA"/>
</dbReference>
<evidence type="ECO:0000256" key="1">
    <source>
        <dbReference type="SAM" id="Phobius"/>
    </source>
</evidence>
<keyword evidence="1" id="KW-1133">Transmembrane helix</keyword>
<evidence type="ECO:0000313" key="3">
    <source>
        <dbReference type="Proteomes" id="UP001359559"/>
    </source>
</evidence>
<proteinExistence type="predicted"/>
<evidence type="ECO:0000313" key="2">
    <source>
        <dbReference type="EMBL" id="KAK7293761.1"/>
    </source>
</evidence>
<gene>
    <name evidence="2" type="ORF">RJT34_16634</name>
</gene>
<name>A0AAN9J930_CLITE</name>
<keyword evidence="1" id="KW-0472">Membrane</keyword>
<keyword evidence="1" id="KW-0812">Transmembrane</keyword>
<organism evidence="2 3">
    <name type="scientific">Clitoria ternatea</name>
    <name type="common">Butterfly pea</name>
    <dbReference type="NCBI Taxonomy" id="43366"/>
    <lineage>
        <taxon>Eukaryota</taxon>
        <taxon>Viridiplantae</taxon>
        <taxon>Streptophyta</taxon>
        <taxon>Embryophyta</taxon>
        <taxon>Tracheophyta</taxon>
        <taxon>Spermatophyta</taxon>
        <taxon>Magnoliopsida</taxon>
        <taxon>eudicotyledons</taxon>
        <taxon>Gunneridae</taxon>
        <taxon>Pentapetalae</taxon>
        <taxon>rosids</taxon>
        <taxon>fabids</taxon>
        <taxon>Fabales</taxon>
        <taxon>Fabaceae</taxon>
        <taxon>Papilionoideae</taxon>
        <taxon>50 kb inversion clade</taxon>
        <taxon>NPAAA clade</taxon>
        <taxon>indigoferoid/millettioid clade</taxon>
        <taxon>Phaseoleae</taxon>
        <taxon>Clitoria</taxon>
    </lineage>
</organism>
<dbReference type="Proteomes" id="UP001359559">
    <property type="component" value="Unassembled WGS sequence"/>
</dbReference>
<dbReference type="AlphaFoldDB" id="A0AAN9J930"/>
<sequence length="138" mass="15172">MEGITARREIQKHVGLIALCLVSLLLMVLILIYWVEVDDMASQLFVCEGDEYSMEGSCKNNVKFGNFGVAEAGVNGGRVSKRFKGEELCFLFEGGMWLIQKARGGTSSFIEMELEHEKSFSSGGGVAVTDMFAPLFNT</sequence>
<keyword evidence="3" id="KW-1185">Reference proteome</keyword>